<evidence type="ECO:0000256" key="6">
    <source>
        <dbReference type="ARBA" id="ARBA00022989"/>
    </source>
</evidence>
<dbReference type="Pfam" id="PF09767">
    <property type="entry name" value="DUF2053"/>
    <property type="match status" value="2"/>
</dbReference>
<evidence type="ECO:0000256" key="11">
    <source>
        <dbReference type="SAM" id="Phobius"/>
    </source>
</evidence>
<evidence type="ECO:0000256" key="5">
    <source>
        <dbReference type="ARBA" id="ARBA00022824"/>
    </source>
</evidence>
<dbReference type="PANTHER" id="PTHR12869:SF0">
    <property type="entry name" value="BOS COMPLEX SUBUNIT TMEM147"/>
    <property type="match status" value="1"/>
</dbReference>
<evidence type="ECO:0000256" key="10">
    <source>
        <dbReference type="ARBA" id="ARBA00034899"/>
    </source>
</evidence>
<dbReference type="EMBL" id="OA565843">
    <property type="protein sequence ID" value="CAD7197802.1"/>
    <property type="molecule type" value="Genomic_DNA"/>
</dbReference>
<proteinExistence type="inferred from homology"/>
<keyword evidence="5" id="KW-0256">Endoplasmic reticulum</keyword>
<accession>A0A7R8VG01</accession>
<dbReference type="AlphaFoldDB" id="A0A7R8VG01"/>
<evidence type="ECO:0000256" key="2">
    <source>
        <dbReference type="ARBA" id="ARBA00004651"/>
    </source>
</evidence>
<dbReference type="PANTHER" id="PTHR12869">
    <property type="entry name" value="SMALL SEVEN TRANSMEMBRANE DOMAIN-CONTAINING PROTEIN"/>
    <property type="match status" value="1"/>
</dbReference>
<dbReference type="GO" id="GO:0005789">
    <property type="term" value="C:endoplasmic reticulum membrane"/>
    <property type="evidence" value="ECO:0007669"/>
    <property type="project" value="UniProtKB-SubCell"/>
</dbReference>
<evidence type="ECO:0000256" key="7">
    <source>
        <dbReference type="ARBA" id="ARBA00023136"/>
    </source>
</evidence>
<evidence type="ECO:0000256" key="3">
    <source>
        <dbReference type="ARBA" id="ARBA00022475"/>
    </source>
</evidence>
<comment type="subcellular location">
    <subcellularLocation>
        <location evidence="2">Cell membrane</location>
        <topology evidence="2">Multi-pass membrane protein</topology>
    </subcellularLocation>
    <subcellularLocation>
        <location evidence="1">Endoplasmic reticulum membrane</location>
        <topology evidence="1">Multi-pass membrane protein</topology>
    </subcellularLocation>
</comment>
<feature type="transmembrane region" description="Helical" evidence="11">
    <location>
        <begin position="120"/>
        <end position="148"/>
    </location>
</feature>
<comment type="similarity">
    <text evidence="8">Belongs to the TMEM147 family.</text>
</comment>
<keyword evidence="7 11" id="KW-0472">Membrane</keyword>
<evidence type="ECO:0000256" key="1">
    <source>
        <dbReference type="ARBA" id="ARBA00004477"/>
    </source>
</evidence>
<dbReference type="InterPro" id="IPR019164">
    <property type="entry name" value="TMEM147"/>
</dbReference>
<keyword evidence="4 11" id="KW-0812">Transmembrane</keyword>
<evidence type="ECO:0000256" key="8">
    <source>
        <dbReference type="ARBA" id="ARBA00034739"/>
    </source>
</evidence>
<reference evidence="12" key="1">
    <citation type="submission" date="2020-11" db="EMBL/GenBank/DDBJ databases">
        <authorList>
            <person name="Tran Van P."/>
        </authorList>
    </citation>
    <scope>NUCLEOTIDE SEQUENCE</scope>
</reference>
<organism evidence="12">
    <name type="scientific">Timema douglasi</name>
    <name type="common">Walking stick</name>
    <dbReference type="NCBI Taxonomy" id="61478"/>
    <lineage>
        <taxon>Eukaryota</taxon>
        <taxon>Metazoa</taxon>
        <taxon>Ecdysozoa</taxon>
        <taxon>Arthropoda</taxon>
        <taxon>Hexapoda</taxon>
        <taxon>Insecta</taxon>
        <taxon>Pterygota</taxon>
        <taxon>Neoptera</taxon>
        <taxon>Polyneoptera</taxon>
        <taxon>Phasmatodea</taxon>
        <taxon>Timematodea</taxon>
        <taxon>Timematoidea</taxon>
        <taxon>Timematidae</taxon>
        <taxon>Timema</taxon>
    </lineage>
</organism>
<keyword evidence="6 11" id="KW-1133">Transmembrane helix</keyword>
<gene>
    <name evidence="12" type="ORF">TDIB3V08_LOCUS4102</name>
</gene>
<keyword evidence="3" id="KW-1003">Cell membrane</keyword>
<evidence type="ECO:0000256" key="9">
    <source>
        <dbReference type="ARBA" id="ARBA00034846"/>
    </source>
</evidence>
<feature type="transmembrane region" description="Helical" evidence="11">
    <location>
        <begin position="86"/>
        <end position="108"/>
    </location>
</feature>
<feature type="transmembrane region" description="Helical" evidence="11">
    <location>
        <begin position="47"/>
        <end position="65"/>
    </location>
</feature>
<protein>
    <recommendedName>
        <fullName evidence="9">BOS complex subunit TMEM147</fullName>
    </recommendedName>
    <alternativeName>
        <fullName evidence="10">Transmembrane protein 147</fullName>
    </alternativeName>
</protein>
<evidence type="ECO:0000256" key="4">
    <source>
        <dbReference type="ARBA" id="ARBA00022692"/>
    </source>
</evidence>
<dbReference type="GO" id="GO:0005886">
    <property type="term" value="C:plasma membrane"/>
    <property type="evidence" value="ECO:0007669"/>
    <property type="project" value="UniProtKB-SubCell"/>
</dbReference>
<evidence type="ECO:0000313" key="12">
    <source>
        <dbReference type="EMBL" id="CAD7197802.1"/>
    </source>
</evidence>
<feature type="transmembrane region" description="Helical" evidence="11">
    <location>
        <begin position="297"/>
        <end position="321"/>
    </location>
</feature>
<feature type="transmembrane region" description="Helical" evidence="11">
    <location>
        <begin position="267"/>
        <end position="291"/>
    </location>
</feature>
<name>A0A7R8VG01_TIMDO</name>
<sequence>MSVLLLFQGPPEFVLQELSLHFLMSLDKLHSLPLGLKEEEKERGHKSGTGAVLVLIAVIKYLLVFDRLNPRLNNFRSEYGAFWKCFQAGGIYMFTQLCKMLVLATFFPASDGSDQGKIDFVAVSLLLVTMGLVSLGCESLTAVTVSLVPRFCHRTEVQVVPGRISSPILFQEFLKATVDLADLAGMYLVLMGIPGKAHAKVLTAGIGWAGAENLLSRFLLLWVGARGAEFDWIYIQKSLESNISLVHNITTVTLVWLWSRHDLNRSLLPLVTAMLLVCSYKPVLMELLIYTTTTGPWLALLVRAVFTLCLGVTTLQIYAGLAHTIGIY</sequence>